<dbReference type="GO" id="GO:0004799">
    <property type="term" value="F:thymidylate synthase activity"/>
    <property type="evidence" value="ECO:0007669"/>
    <property type="project" value="InterPro"/>
</dbReference>
<dbReference type="Proteomes" id="UP000245934">
    <property type="component" value="Unassembled WGS sequence"/>
</dbReference>
<evidence type="ECO:0000313" key="5">
    <source>
        <dbReference type="EMBL" id="PWR72397.1"/>
    </source>
</evidence>
<evidence type="ECO:0000256" key="2">
    <source>
        <dbReference type="ARBA" id="ARBA00022679"/>
    </source>
</evidence>
<dbReference type="GO" id="GO:0005737">
    <property type="term" value="C:cytoplasm"/>
    <property type="evidence" value="ECO:0007669"/>
    <property type="project" value="InterPro"/>
</dbReference>
<organism evidence="5 6">
    <name type="scientific">Methanospirillum stamsii</name>
    <dbReference type="NCBI Taxonomy" id="1277351"/>
    <lineage>
        <taxon>Archaea</taxon>
        <taxon>Methanobacteriati</taxon>
        <taxon>Methanobacteriota</taxon>
        <taxon>Stenosarchaea group</taxon>
        <taxon>Methanomicrobia</taxon>
        <taxon>Methanomicrobiales</taxon>
        <taxon>Methanospirillaceae</taxon>
        <taxon>Methanospirillum</taxon>
    </lineage>
</organism>
<dbReference type="SUPFAM" id="SSF55831">
    <property type="entry name" value="Thymidylate synthase/dCMP hydroxymethylase"/>
    <property type="match status" value="1"/>
</dbReference>
<evidence type="ECO:0000259" key="4">
    <source>
        <dbReference type="Pfam" id="PF00303"/>
    </source>
</evidence>
<keyword evidence="2" id="KW-0808">Transferase</keyword>
<dbReference type="InterPro" id="IPR023451">
    <property type="entry name" value="Thymidate_synth/dCMP_Mease_dom"/>
</dbReference>
<keyword evidence="6" id="KW-1185">Reference proteome</keyword>
<dbReference type="Pfam" id="PF00303">
    <property type="entry name" value="Thymidylat_synt"/>
    <property type="match status" value="1"/>
</dbReference>
<sequence length="285" mass="32612">MILIRKRSIGQAHEEVIREIAKRCEGNVRVTEDGEYTWDPEEPICIHVEEPFSEPMRSGASLFGEKFSEQYQASLYTITPRRNDGTDAVYTYGNRLRDYPRALVKISENSSGKKKGILQGLFRKMGYVPADSCGALNFSGDGNYGGYDQIQESIINRLVANQESRRAIAITWFPEKDISADEPPCLQIVQGVVDKNHKLNLICLFRSNDMLSAWGQNAYGLAHLQKYICEQINQKRKKEEVELSSGWLETISISAHMYFHRDQLELNLFLEKIKTGELFSSFQKR</sequence>
<evidence type="ECO:0000313" key="6">
    <source>
        <dbReference type="Proteomes" id="UP000245934"/>
    </source>
</evidence>
<dbReference type="EMBL" id="QGMZ01000027">
    <property type="protein sequence ID" value="PWR72397.1"/>
    <property type="molecule type" value="Genomic_DNA"/>
</dbReference>
<dbReference type="NCBIfam" id="TIGR03283">
    <property type="entry name" value="thy_syn_methano"/>
    <property type="match status" value="1"/>
</dbReference>
<gene>
    <name evidence="5" type="ORF">DLD82_12475</name>
</gene>
<comment type="caution">
    <text evidence="5">The sequence shown here is derived from an EMBL/GenBank/DDBJ whole genome shotgun (WGS) entry which is preliminary data.</text>
</comment>
<keyword evidence="1" id="KW-0963">Cytoplasm</keyword>
<dbReference type="OrthoDB" id="50118at2157"/>
<dbReference type="Gene3D" id="3.30.572.10">
    <property type="entry name" value="Thymidylate synthase/dCMP hydroxymethylase domain"/>
    <property type="match status" value="1"/>
</dbReference>
<dbReference type="InterPro" id="IPR036926">
    <property type="entry name" value="Thymidate_synth/dCMP_Mease_sf"/>
</dbReference>
<name>A0A2V2N819_9EURY</name>
<evidence type="ECO:0000256" key="1">
    <source>
        <dbReference type="ARBA" id="ARBA00022490"/>
    </source>
</evidence>
<dbReference type="InterPro" id="IPR014620">
    <property type="entry name" value="Thymidylate_synthase_arc"/>
</dbReference>
<evidence type="ECO:0000256" key="3">
    <source>
        <dbReference type="ARBA" id="ARBA00022727"/>
    </source>
</evidence>
<reference evidence="5 6" key="1">
    <citation type="submission" date="2018-05" db="EMBL/GenBank/DDBJ databases">
        <title>Draft genome of Methanospirillum stamsii Pt1.</title>
        <authorList>
            <person name="Dueholm M.S."/>
            <person name="Nielsen P.H."/>
            <person name="Bakmann L.F."/>
            <person name="Otzen D.E."/>
        </authorList>
    </citation>
    <scope>NUCLEOTIDE SEQUENCE [LARGE SCALE GENOMIC DNA]</scope>
    <source>
        <strain evidence="5 6">Pt1</strain>
    </source>
</reference>
<keyword evidence="3" id="KW-0545">Nucleotide biosynthesis</keyword>
<dbReference type="AlphaFoldDB" id="A0A2V2N819"/>
<protein>
    <submittedName>
        <fullName evidence="5">Thymidylate synthase</fullName>
    </submittedName>
</protein>
<dbReference type="GO" id="GO:0006235">
    <property type="term" value="P:dTTP biosynthetic process"/>
    <property type="evidence" value="ECO:0007669"/>
    <property type="project" value="InterPro"/>
</dbReference>
<accession>A0A2V2N819</accession>
<proteinExistence type="predicted"/>
<feature type="domain" description="Thymidylate synthase/dCMP hydroxymethylase" evidence="4">
    <location>
        <begin position="92"/>
        <end position="237"/>
    </location>
</feature>